<dbReference type="FunFam" id="3.30.70.20:FF:000032">
    <property type="entry name" value="Formate dehydrogenase, alpha subunit"/>
    <property type="match status" value="1"/>
</dbReference>
<dbReference type="PANTHER" id="PTHR43105:SF14">
    <property type="entry name" value="FORMATE DEHYDROGENASE H"/>
    <property type="match status" value="1"/>
</dbReference>
<dbReference type="Pfam" id="PF12838">
    <property type="entry name" value="Fer4_7"/>
    <property type="match status" value="1"/>
</dbReference>
<keyword evidence="7" id="KW-0479">Metal-binding</keyword>
<dbReference type="PIRSF" id="PIRSF036643">
    <property type="entry name" value="FDH_alpha"/>
    <property type="match status" value="1"/>
</dbReference>
<dbReference type="InterPro" id="IPR019574">
    <property type="entry name" value="NADH_UbQ_OxRdtase_Gsu_4Fe4S-bd"/>
</dbReference>
<dbReference type="PROSITE" id="PS51839">
    <property type="entry name" value="4FE4S_HC3"/>
    <property type="match status" value="1"/>
</dbReference>
<dbReference type="OrthoDB" id="9805142at2"/>
<dbReference type="GO" id="GO:0016020">
    <property type="term" value="C:membrane"/>
    <property type="evidence" value="ECO:0007669"/>
    <property type="project" value="TreeGrafter"/>
</dbReference>
<dbReference type="Pfam" id="PF10588">
    <property type="entry name" value="NADH-G_4Fe-4S_3"/>
    <property type="match status" value="1"/>
</dbReference>
<keyword evidence="8" id="KW-0677">Repeat</keyword>
<dbReference type="GO" id="GO:0008863">
    <property type="term" value="F:formate dehydrogenase (NAD+) activity"/>
    <property type="evidence" value="ECO:0007669"/>
    <property type="project" value="InterPro"/>
</dbReference>
<evidence type="ECO:0000313" key="19">
    <source>
        <dbReference type="Proteomes" id="UP000245380"/>
    </source>
</evidence>
<evidence type="ECO:0000256" key="7">
    <source>
        <dbReference type="ARBA" id="ARBA00022723"/>
    </source>
</evidence>
<dbReference type="InterPro" id="IPR006656">
    <property type="entry name" value="Mopterin_OxRdtase"/>
</dbReference>
<gene>
    <name evidence="18" type="ORF">BM613_10695</name>
</gene>
<dbReference type="GO" id="GO:0046872">
    <property type="term" value="F:metal ion binding"/>
    <property type="evidence" value="ECO:0007669"/>
    <property type="project" value="UniProtKB-KW"/>
</dbReference>
<evidence type="ECO:0000259" key="14">
    <source>
        <dbReference type="PROSITE" id="PS51085"/>
    </source>
</evidence>
<protein>
    <submittedName>
        <fullName evidence="18">Formate dehydrogenase subunit alpha</fullName>
    </submittedName>
</protein>
<evidence type="ECO:0000313" key="18">
    <source>
        <dbReference type="EMBL" id="PWI57021.1"/>
    </source>
</evidence>
<evidence type="ECO:0000256" key="3">
    <source>
        <dbReference type="ARBA" id="ARBA00007023"/>
    </source>
</evidence>
<evidence type="ECO:0000256" key="11">
    <source>
        <dbReference type="ARBA" id="ARBA00023014"/>
    </source>
</evidence>
<evidence type="ECO:0000256" key="6">
    <source>
        <dbReference type="ARBA" id="ARBA00022714"/>
    </source>
</evidence>
<accession>A0A2U3D6Y1</accession>
<dbReference type="InterPro" id="IPR017900">
    <property type="entry name" value="4Fe4S_Fe_S_CS"/>
</dbReference>
<dbReference type="AlphaFoldDB" id="A0A2U3D6Y1"/>
<dbReference type="EMBL" id="MPDK01000020">
    <property type="protein sequence ID" value="PWI57021.1"/>
    <property type="molecule type" value="Genomic_DNA"/>
</dbReference>
<feature type="domain" description="4Fe-4S His(Cys)3-ligated-type" evidence="17">
    <location>
        <begin position="84"/>
        <end position="124"/>
    </location>
</feature>
<feature type="domain" description="2Fe-2S ferredoxin-type" evidence="14">
    <location>
        <begin position="8"/>
        <end position="84"/>
    </location>
</feature>
<dbReference type="PANTHER" id="PTHR43105">
    <property type="entry name" value="RESPIRATORY NITRATE REDUCTASE"/>
    <property type="match status" value="1"/>
</dbReference>
<proteinExistence type="inferred from homology"/>
<dbReference type="InterPro" id="IPR041924">
    <property type="entry name" value="Formate_Dh-H_N"/>
</dbReference>
<dbReference type="InterPro" id="IPR009010">
    <property type="entry name" value="Asp_de-COase-like_dom_sf"/>
</dbReference>
<sequence>METKRQERGISVTIHGTTYEVSAGQTILQALINQGIEHPHVCYHPSLGPIQTCDTCMVIANGELVRACSTPLEDGMQIEPEHPFALAAQKEAMDRILENHMLYCTVCDNNNGNCTLHNTAHSMGIKSQQYPYRTKGYEKDFSNPFYRYDPDQCILCGRCVEACQDLQVNETLSIDWEREQPRVIWDDDVPIDESSCVSCGHCVTLCPTNALMEKSMLGQAGFMTGIGPDLLNPMIDLVKQVEPSYDGIFAISEIESAMRSNVIQKTKTVCTFCGVGCSFDVWTKGRHILKVEPHEDAPANGVSTCVKGKFGWDFVNSEQRLTKPLIRRNGIFEEASWDEALDLVAEKLNETRAAYGPDAIGLISSSKITNEENYLMQKLARAVIGTNNIDNCSRYCQSPATDGLLRTVGLAGDSGTIVDIANAGLVLVVGANPAEAHPVIATRVKRAQKLRGQKLIVADLRKHELAERANLFIRPKLGTDHVWISALTKYVIDQGWHDKAFIEKHVNGFAEFVTALAPFTLEYAEQVSGITQDELETMAKMIHEADGVAILFAMGVTQHCGGSETSSAISDLLLITGNYGRSGAGAFPLRGHNNVQGACDFGTLPSWFPGYQAVSDPRVRQQFEQAWGVPLSAVPGMDNQQMVAAIEEGRLKAMYLVGEEMAFVDTNTNHVQNALSKLDFLVVQDIFFTKTAQFADVILPASPSLEKEGTFTNTERRIQRLYQVLPTLGESLPDWKIIMAVANRLGANFTYAHPEEIMAEAAQLAPLFAGVTYERLTGYQSLVWPVAPDGSDTPLLYTDGFAFPDQKARLAEPNWIPPIPMSDEFDLIVNNGRLLEHFHEGNMTNKVQGLNHKVPGTFVEVSPQLAAARGISDGSWVRLESAYGAVKVQVVVTDRVQGNELYLPMNSISQESAINLLTSSYTDQRTHTPAYKETYVRMIVLKDAGKSPLPRFNPRFGKRNPQQGVEVQRKWARANYVSVKQKIERSMQRGRSDYANQAQPSEFSTSK</sequence>
<organism evidence="18 19">
    <name type="scientific">Sulfoacidibacillus thermotolerans</name>
    <name type="common">Acidibacillus sulfuroxidans</name>
    <dbReference type="NCBI Taxonomy" id="1765684"/>
    <lineage>
        <taxon>Bacteria</taxon>
        <taxon>Bacillati</taxon>
        <taxon>Bacillota</taxon>
        <taxon>Bacilli</taxon>
        <taxon>Bacillales</taxon>
        <taxon>Alicyclobacillaceae</taxon>
        <taxon>Sulfoacidibacillus</taxon>
    </lineage>
</organism>
<dbReference type="PROSITE" id="PS51379">
    <property type="entry name" value="4FE4S_FER_2"/>
    <property type="match status" value="2"/>
</dbReference>
<dbReference type="RefSeq" id="WP_109431192.1">
    <property type="nucleotide sequence ID" value="NZ_MPDK01000020.1"/>
</dbReference>
<dbReference type="GO" id="GO:0022904">
    <property type="term" value="P:respiratory electron transport chain"/>
    <property type="evidence" value="ECO:0007669"/>
    <property type="project" value="TreeGrafter"/>
</dbReference>
<keyword evidence="4" id="KW-0004">4Fe-4S</keyword>
<dbReference type="FunFam" id="3.40.228.10:FF:000002">
    <property type="entry name" value="Formate dehydrogenase subunit alpha"/>
    <property type="match status" value="1"/>
</dbReference>
<dbReference type="SUPFAM" id="SSF54292">
    <property type="entry name" value="2Fe-2S ferredoxin-like"/>
    <property type="match status" value="1"/>
</dbReference>
<dbReference type="SUPFAM" id="SSF53706">
    <property type="entry name" value="Formate dehydrogenase/DMSO reductase, domains 1-3"/>
    <property type="match status" value="1"/>
</dbReference>
<name>A0A2U3D6Y1_SULT2</name>
<dbReference type="Gene3D" id="2.40.40.20">
    <property type="match status" value="1"/>
</dbReference>
<keyword evidence="9" id="KW-0560">Oxidoreductase</keyword>
<dbReference type="SMART" id="SM00926">
    <property type="entry name" value="Molybdop_Fe4S4"/>
    <property type="match status" value="1"/>
</dbReference>
<dbReference type="GO" id="GO:0015942">
    <property type="term" value="P:formate metabolic process"/>
    <property type="evidence" value="ECO:0007669"/>
    <property type="project" value="InterPro"/>
</dbReference>
<evidence type="ECO:0000256" key="9">
    <source>
        <dbReference type="ARBA" id="ARBA00023002"/>
    </source>
</evidence>
<dbReference type="Pfam" id="PF04879">
    <property type="entry name" value="Molybdop_Fe4S4"/>
    <property type="match status" value="1"/>
</dbReference>
<dbReference type="GO" id="GO:0051537">
    <property type="term" value="F:2 iron, 2 sulfur cluster binding"/>
    <property type="evidence" value="ECO:0007669"/>
    <property type="project" value="UniProtKB-KW"/>
</dbReference>
<reference evidence="18 19" key="1">
    <citation type="submission" date="2016-11" db="EMBL/GenBank/DDBJ databases">
        <title>Comparative genomics of Acidibacillus ferroxidans species.</title>
        <authorList>
            <person name="Oliveira G."/>
            <person name="Nunes G."/>
            <person name="Oliveira R."/>
            <person name="Araujo F."/>
            <person name="Salim A."/>
            <person name="Scholte L."/>
            <person name="Morais D."/>
            <person name="Nancucheo I."/>
            <person name="Johnson D.B."/>
            <person name="Grail B."/>
            <person name="Bittencourt J."/>
            <person name="Valadares R."/>
        </authorList>
    </citation>
    <scope>NUCLEOTIDE SEQUENCE [LARGE SCALE GENOMIC DNA]</scope>
    <source>
        <strain evidence="18 19">Y002</strain>
    </source>
</reference>
<feature type="region of interest" description="Disordered" evidence="13">
    <location>
        <begin position="984"/>
        <end position="1007"/>
    </location>
</feature>
<dbReference type="SMART" id="SM00929">
    <property type="entry name" value="NADH-G_4Fe-4S_3"/>
    <property type="match status" value="1"/>
</dbReference>
<keyword evidence="5" id="KW-0500">Molybdenum</keyword>
<keyword evidence="10" id="KW-0408">Iron</keyword>
<dbReference type="FunFam" id="3.10.20.740:FF:000003">
    <property type="entry name" value="Formate dehydrogenase subunit alpha"/>
    <property type="match status" value="1"/>
</dbReference>
<dbReference type="Gene3D" id="2.20.25.90">
    <property type="entry name" value="ADC-like domains"/>
    <property type="match status" value="1"/>
</dbReference>
<feature type="domain" description="4Fe-4S Mo/W bis-MGD-type" evidence="16">
    <location>
        <begin position="263"/>
        <end position="319"/>
    </location>
</feature>
<evidence type="ECO:0000256" key="8">
    <source>
        <dbReference type="ARBA" id="ARBA00022737"/>
    </source>
</evidence>
<dbReference type="Pfam" id="PF01568">
    <property type="entry name" value="Molydop_binding"/>
    <property type="match status" value="1"/>
</dbReference>
<feature type="domain" description="4Fe-4S ferredoxin-type" evidence="15">
    <location>
        <begin position="187"/>
        <end position="216"/>
    </location>
</feature>
<feature type="compositionally biased region" description="Polar residues" evidence="13">
    <location>
        <begin position="994"/>
        <end position="1007"/>
    </location>
</feature>
<dbReference type="GO" id="GO:0003954">
    <property type="term" value="F:NADH dehydrogenase activity"/>
    <property type="evidence" value="ECO:0007669"/>
    <property type="project" value="TreeGrafter"/>
</dbReference>
<dbReference type="InterPro" id="IPR001041">
    <property type="entry name" value="2Fe-2S_ferredoxin-type"/>
</dbReference>
<feature type="domain" description="4Fe-4S ferredoxin-type" evidence="15">
    <location>
        <begin position="144"/>
        <end position="163"/>
    </location>
</feature>
<evidence type="ECO:0000259" key="15">
    <source>
        <dbReference type="PROSITE" id="PS51379"/>
    </source>
</evidence>
<comment type="cofactor">
    <cofactor evidence="2">
        <name>[4Fe-4S] cluster</name>
        <dbReference type="ChEBI" id="CHEBI:49883"/>
    </cofactor>
</comment>
<evidence type="ECO:0000259" key="16">
    <source>
        <dbReference type="PROSITE" id="PS51669"/>
    </source>
</evidence>
<comment type="cofactor">
    <cofactor evidence="1">
        <name>Mo-bis(molybdopterin guanine dinucleotide)</name>
        <dbReference type="ChEBI" id="CHEBI:60539"/>
    </cofactor>
</comment>
<dbReference type="InterPro" id="IPR036010">
    <property type="entry name" value="2Fe-2S_ferredoxin-like_sf"/>
</dbReference>
<dbReference type="Gene3D" id="3.40.228.10">
    <property type="entry name" value="Dimethylsulfoxide Reductase, domain 2"/>
    <property type="match status" value="1"/>
</dbReference>
<dbReference type="InterPro" id="IPR006963">
    <property type="entry name" value="Mopterin_OxRdtase_4Fe-4S_dom"/>
</dbReference>
<evidence type="ECO:0000256" key="4">
    <source>
        <dbReference type="ARBA" id="ARBA00022485"/>
    </source>
</evidence>
<dbReference type="SUPFAM" id="SSF54862">
    <property type="entry name" value="4Fe-4S ferredoxins"/>
    <property type="match status" value="1"/>
</dbReference>
<evidence type="ECO:0000256" key="10">
    <source>
        <dbReference type="ARBA" id="ARBA00023004"/>
    </source>
</evidence>
<dbReference type="InterPro" id="IPR006478">
    <property type="entry name" value="Formate_DH_asu"/>
</dbReference>
<dbReference type="GO" id="GO:0043546">
    <property type="term" value="F:molybdopterin cofactor binding"/>
    <property type="evidence" value="ECO:0007669"/>
    <property type="project" value="InterPro"/>
</dbReference>
<dbReference type="Pfam" id="PF13510">
    <property type="entry name" value="Fer2_4"/>
    <property type="match status" value="1"/>
</dbReference>
<keyword evidence="11" id="KW-0411">Iron-sulfur</keyword>
<evidence type="ECO:0000256" key="13">
    <source>
        <dbReference type="SAM" id="MobiDB-lite"/>
    </source>
</evidence>
<dbReference type="Gene3D" id="3.40.50.740">
    <property type="match status" value="1"/>
</dbReference>
<keyword evidence="6" id="KW-0001">2Fe-2S</keyword>
<dbReference type="SUPFAM" id="SSF50692">
    <property type="entry name" value="ADC-like"/>
    <property type="match status" value="1"/>
</dbReference>
<dbReference type="InterPro" id="IPR050123">
    <property type="entry name" value="Prok_molybdopt-oxidoreductase"/>
</dbReference>
<dbReference type="PROSITE" id="PS51669">
    <property type="entry name" value="4FE4S_MOW_BIS_MGD"/>
    <property type="match status" value="1"/>
</dbReference>
<keyword evidence="19" id="KW-1185">Reference proteome</keyword>
<comment type="cofactor">
    <cofactor evidence="12">
        <name>[2Fe-2S] cluster</name>
        <dbReference type="ChEBI" id="CHEBI:190135"/>
    </cofactor>
</comment>
<evidence type="ECO:0000256" key="2">
    <source>
        <dbReference type="ARBA" id="ARBA00001966"/>
    </source>
</evidence>
<dbReference type="Pfam" id="PF00384">
    <property type="entry name" value="Molybdopterin"/>
    <property type="match status" value="1"/>
</dbReference>
<evidence type="ECO:0000256" key="5">
    <source>
        <dbReference type="ARBA" id="ARBA00022505"/>
    </source>
</evidence>
<dbReference type="FunFam" id="2.20.25.90:FF:000001">
    <property type="entry name" value="Formate dehydrogenase subunit alpha"/>
    <property type="match status" value="1"/>
</dbReference>
<dbReference type="NCBIfam" id="TIGR01591">
    <property type="entry name" value="Fdh-alpha"/>
    <property type="match status" value="1"/>
</dbReference>
<dbReference type="CDD" id="cd00207">
    <property type="entry name" value="fer2"/>
    <property type="match status" value="1"/>
</dbReference>
<evidence type="ECO:0000256" key="1">
    <source>
        <dbReference type="ARBA" id="ARBA00001942"/>
    </source>
</evidence>
<comment type="caution">
    <text evidence="18">The sequence shown here is derived from an EMBL/GenBank/DDBJ whole genome shotgun (WGS) entry which is preliminary data.</text>
</comment>
<dbReference type="GO" id="GO:0051539">
    <property type="term" value="F:4 iron, 4 sulfur cluster binding"/>
    <property type="evidence" value="ECO:0007669"/>
    <property type="project" value="UniProtKB-KW"/>
</dbReference>
<dbReference type="PROSITE" id="PS51085">
    <property type="entry name" value="2FE2S_FER_2"/>
    <property type="match status" value="1"/>
</dbReference>
<dbReference type="CDD" id="cd02792">
    <property type="entry name" value="MopB_CT_Formate-Dh-Na-like"/>
    <property type="match status" value="1"/>
</dbReference>
<dbReference type="InterPro" id="IPR006657">
    <property type="entry name" value="MoPterin_dinucl-bd_dom"/>
</dbReference>
<evidence type="ECO:0000259" key="17">
    <source>
        <dbReference type="PROSITE" id="PS51839"/>
    </source>
</evidence>
<dbReference type="InterPro" id="IPR017896">
    <property type="entry name" value="4Fe4S_Fe-S-bd"/>
</dbReference>
<comment type="similarity">
    <text evidence="3">In the C-terminal section; belongs to the prokaryotic molybdopterin-containing oxidoreductase family.</text>
</comment>
<dbReference type="PROSITE" id="PS00198">
    <property type="entry name" value="4FE4S_FER_1"/>
    <property type="match status" value="1"/>
</dbReference>
<dbReference type="Proteomes" id="UP000245380">
    <property type="component" value="Unassembled WGS sequence"/>
</dbReference>
<dbReference type="CDD" id="cd02753">
    <property type="entry name" value="MopB_Formate-Dh-H"/>
    <property type="match status" value="1"/>
</dbReference>
<evidence type="ECO:0000256" key="12">
    <source>
        <dbReference type="ARBA" id="ARBA00034078"/>
    </source>
</evidence>
<dbReference type="Gene3D" id="3.30.70.20">
    <property type="match status" value="1"/>
</dbReference>
<dbReference type="FunFam" id="2.40.40.20:FF:000005">
    <property type="entry name" value="Periplasmic nitrate reductase"/>
    <property type="match status" value="1"/>
</dbReference>
<dbReference type="Gene3D" id="3.10.20.740">
    <property type="match status" value="1"/>
</dbReference>